<sequence>MYEVHEGFEKILPHEDILIIVKYKKLGYNEYKAQKKALKELDRRHKFGFKEL</sequence>
<protein>
    <submittedName>
        <fullName evidence="1">Uncharacterized protein</fullName>
    </submittedName>
</protein>
<evidence type="ECO:0000313" key="2">
    <source>
        <dbReference type="Proteomes" id="UP000198995"/>
    </source>
</evidence>
<organism evidence="1 2">
    <name type="scientific">Peptococcus niger</name>
    <dbReference type="NCBI Taxonomy" id="2741"/>
    <lineage>
        <taxon>Bacteria</taxon>
        <taxon>Bacillati</taxon>
        <taxon>Bacillota</taxon>
        <taxon>Clostridia</taxon>
        <taxon>Eubacteriales</taxon>
        <taxon>Peptococcaceae</taxon>
        <taxon>Peptococcus</taxon>
    </lineage>
</organism>
<dbReference type="STRING" id="2741.SAMN04489866_10694"/>
<dbReference type="AlphaFoldDB" id="A0A1G6XC95"/>
<reference evidence="1 2" key="1">
    <citation type="submission" date="2016-10" db="EMBL/GenBank/DDBJ databases">
        <authorList>
            <person name="de Groot N.N."/>
        </authorList>
    </citation>
    <scope>NUCLEOTIDE SEQUENCE [LARGE SCALE GENOMIC DNA]</scope>
    <source>
        <strain evidence="1 2">DSM 20475</strain>
    </source>
</reference>
<proteinExistence type="predicted"/>
<name>A0A1G6XC95_PEPNI</name>
<accession>A0A1G6XC95</accession>
<evidence type="ECO:0000313" key="1">
    <source>
        <dbReference type="EMBL" id="SDD74987.1"/>
    </source>
</evidence>
<keyword evidence="2" id="KW-1185">Reference proteome</keyword>
<gene>
    <name evidence="1" type="ORF">SAMN04489866_10694</name>
</gene>
<dbReference type="EMBL" id="FNAF01000006">
    <property type="protein sequence ID" value="SDD74987.1"/>
    <property type="molecule type" value="Genomic_DNA"/>
</dbReference>
<dbReference type="Proteomes" id="UP000198995">
    <property type="component" value="Unassembled WGS sequence"/>
</dbReference>